<reference evidence="2" key="2">
    <citation type="submission" date="2013-12" db="EMBL/GenBank/DDBJ databases">
        <title>Evolution of pathogenesis and genome organization in the Tremellales.</title>
        <authorList>
            <person name="Cuomo C."/>
            <person name="Litvintseva A."/>
            <person name="Heitman J."/>
            <person name="Chen Y."/>
            <person name="Sun S."/>
            <person name="Springer D."/>
            <person name="Dromer F."/>
            <person name="Young S."/>
            <person name="Zeng Q."/>
            <person name="Chapman S."/>
            <person name="Gujja S."/>
            <person name="Saif S."/>
            <person name="Birren B."/>
        </authorList>
    </citation>
    <scope>NUCLEOTIDE SEQUENCE [LARGE SCALE GENOMIC DNA]</scope>
    <source>
        <strain evidence="2">BCC8398</strain>
    </source>
</reference>
<dbReference type="InterPro" id="IPR029058">
    <property type="entry name" value="AB_hydrolase_fold"/>
</dbReference>
<name>A0A1B9GSY1_9TREE</name>
<dbReference type="SUPFAM" id="SSF53474">
    <property type="entry name" value="alpha/beta-Hydrolases"/>
    <property type="match status" value="1"/>
</dbReference>
<gene>
    <name evidence="1" type="ORF">I316_04025</name>
</gene>
<dbReference type="Gene3D" id="3.40.50.1820">
    <property type="entry name" value="alpha/beta hydrolase"/>
    <property type="match status" value="1"/>
</dbReference>
<dbReference type="EMBL" id="KI669501">
    <property type="protein sequence ID" value="OCF34078.1"/>
    <property type="molecule type" value="Genomic_DNA"/>
</dbReference>
<dbReference type="AlphaFoldDB" id="A0A1B9GSY1"/>
<dbReference type="OrthoDB" id="4605274at2759"/>
<organism evidence="1 2">
    <name type="scientific">Kwoniella heveanensis BCC8398</name>
    <dbReference type="NCBI Taxonomy" id="1296120"/>
    <lineage>
        <taxon>Eukaryota</taxon>
        <taxon>Fungi</taxon>
        <taxon>Dikarya</taxon>
        <taxon>Basidiomycota</taxon>
        <taxon>Agaricomycotina</taxon>
        <taxon>Tremellomycetes</taxon>
        <taxon>Tremellales</taxon>
        <taxon>Cryptococcaceae</taxon>
        <taxon>Kwoniella</taxon>
    </lineage>
</organism>
<dbReference type="InterPro" id="IPR053228">
    <property type="entry name" value="Stereospecific_Lipase"/>
</dbReference>
<dbReference type="Proteomes" id="UP000092666">
    <property type="component" value="Unassembled WGS sequence"/>
</dbReference>
<protein>
    <submittedName>
        <fullName evidence="1">Uncharacterized protein</fullName>
    </submittedName>
</protein>
<dbReference type="STRING" id="1296120.A0A1B9GSY1"/>
<dbReference type="PANTHER" id="PTHR37574:SF1">
    <property type="entry name" value="LIPASE B"/>
    <property type="match status" value="1"/>
</dbReference>
<reference evidence="1 2" key="1">
    <citation type="submission" date="2013-07" db="EMBL/GenBank/DDBJ databases">
        <title>The Genome Sequence of Cryptococcus heveanensis BCC8398.</title>
        <authorList>
            <consortium name="The Broad Institute Genome Sequencing Platform"/>
            <person name="Cuomo C."/>
            <person name="Litvintseva A."/>
            <person name="Chen Y."/>
            <person name="Heitman J."/>
            <person name="Sun S."/>
            <person name="Springer D."/>
            <person name="Dromer F."/>
            <person name="Young S.K."/>
            <person name="Zeng Q."/>
            <person name="Gargeya S."/>
            <person name="Fitzgerald M."/>
            <person name="Abouelleil A."/>
            <person name="Alvarado L."/>
            <person name="Berlin A.M."/>
            <person name="Chapman S.B."/>
            <person name="Dewar J."/>
            <person name="Goldberg J."/>
            <person name="Griggs A."/>
            <person name="Gujja S."/>
            <person name="Hansen M."/>
            <person name="Howarth C."/>
            <person name="Imamovic A."/>
            <person name="Larimer J."/>
            <person name="McCowan C."/>
            <person name="Murphy C."/>
            <person name="Pearson M."/>
            <person name="Priest M."/>
            <person name="Roberts A."/>
            <person name="Saif S."/>
            <person name="Shea T."/>
            <person name="Sykes S."/>
            <person name="Wortman J."/>
            <person name="Nusbaum C."/>
            <person name="Birren B."/>
        </authorList>
    </citation>
    <scope>NUCLEOTIDE SEQUENCE [LARGE SCALE GENOMIC DNA]</scope>
    <source>
        <strain evidence="1 2">BCC8398</strain>
    </source>
</reference>
<keyword evidence="2" id="KW-1185">Reference proteome</keyword>
<dbReference type="PANTHER" id="PTHR37574">
    <property type="entry name" value="LIPASE B"/>
    <property type="match status" value="1"/>
</dbReference>
<accession>A0A1B9GSY1</accession>
<sequence>MHSSSATSVTKSSSAAKSQSASAKSAASSLSSAGHAQISSKAASASHNPSFTSSASAGASAKSTVATGCASASGDAPYSLSCSELGSVITFPDGFQDKEGGIVFLVHGTGSTGEETWDTGPYHTILPNKGKGYDIAWFTSPTRSLGDAQVTAEYIAYNIKVLAQKSKTGKVFLIGHSQGNINIQWALEFWPSMRQYVSGFVSLAGDFHGTAEGPLLCTGQDLLQAGCEPSVLQQSVGSLYLAAQNSKGGSALVTTTSLYTLEDDIIQPEVVNPTSDVPGASVLSVQRE</sequence>
<proteinExistence type="predicted"/>
<evidence type="ECO:0000313" key="2">
    <source>
        <dbReference type="Proteomes" id="UP000092666"/>
    </source>
</evidence>
<evidence type="ECO:0000313" key="1">
    <source>
        <dbReference type="EMBL" id="OCF34078.1"/>
    </source>
</evidence>